<dbReference type="GO" id="GO:0005634">
    <property type="term" value="C:nucleus"/>
    <property type="evidence" value="ECO:0007669"/>
    <property type="project" value="UniProtKB-SubCell"/>
</dbReference>
<keyword evidence="4" id="KW-0804">Transcription</keyword>
<dbReference type="EMBL" id="KB870807">
    <property type="protein sequence ID" value="EOA32508.1"/>
    <property type="molecule type" value="Genomic_DNA"/>
</dbReference>
<dbReference type="AlphaFoldDB" id="R0I7T0"/>
<dbReference type="Pfam" id="PF02362">
    <property type="entry name" value="B3"/>
    <property type="match status" value="2"/>
</dbReference>
<dbReference type="STRING" id="81985.R0I7T0"/>
<dbReference type="PROSITE" id="PS50863">
    <property type="entry name" value="B3"/>
    <property type="match status" value="2"/>
</dbReference>
<protein>
    <recommendedName>
        <fullName evidence="7">TF-B3 domain-containing protein</fullName>
    </recommendedName>
</protein>
<dbReference type="PANTHER" id="PTHR31920">
    <property type="entry name" value="B3 DOMAIN-CONTAINING"/>
    <property type="match status" value="1"/>
</dbReference>
<evidence type="ECO:0000256" key="4">
    <source>
        <dbReference type="ARBA" id="ARBA00023163"/>
    </source>
</evidence>
<keyword evidence="3" id="KW-0238">DNA-binding</keyword>
<dbReference type="SMART" id="SM01019">
    <property type="entry name" value="B3"/>
    <property type="match status" value="2"/>
</dbReference>
<dbReference type="Proteomes" id="UP000029121">
    <property type="component" value="Unassembled WGS sequence"/>
</dbReference>
<organism evidence="8 9">
    <name type="scientific">Capsella rubella</name>
    <dbReference type="NCBI Taxonomy" id="81985"/>
    <lineage>
        <taxon>Eukaryota</taxon>
        <taxon>Viridiplantae</taxon>
        <taxon>Streptophyta</taxon>
        <taxon>Embryophyta</taxon>
        <taxon>Tracheophyta</taxon>
        <taxon>Spermatophyta</taxon>
        <taxon>Magnoliopsida</taxon>
        <taxon>eudicotyledons</taxon>
        <taxon>Gunneridae</taxon>
        <taxon>Pentapetalae</taxon>
        <taxon>rosids</taxon>
        <taxon>malvids</taxon>
        <taxon>Brassicales</taxon>
        <taxon>Brassicaceae</taxon>
        <taxon>Camelineae</taxon>
        <taxon>Capsella</taxon>
    </lineage>
</organism>
<evidence type="ECO:0000256" key="1">
    <source>
        <dbReference type="ARBA" id="ARBA00004123"/>
    </source>
</evidence>
<feature type="domain" description="TF-B3" evidence="7">
    <location>
        <begin position="227"/>
        <end position="321"/>
    </location>
</feature>
<dbReference type="InterPro" id="IPR050655">
    <property type="entry name" value="Plant_B3_domain"/>
</dbReference>
<dbReference type="CDD" id="cd10017">
    <property type="entry name" value="B3_DNA"/>
    <property type="match status" value="2"/>
</dbReference>
<dbReference type="GO" id="GO:0003677">
    <property type="term" value="F:DNA binding"/>
    <property type="evidence" value="ECO:0007669"/>
    <property type="project" value="UniProtKB-KW"/>
</dbReference>
<evidence type="ECO:0000259" key="7">
    <source>
        <dbReference type="PROSITE" id="PS50863"/>
    </source>
</evidence>
<keyword evidence="9" id="KW-1185">Reference proteome</keyword>
<feature type="region of interest" description="Disordered" evidence="6">
    <location>
        <begin position="165"/>
        <end position="198"/>
    </location>
</feature>
<keyword evidence="2" id="KW-0805">Transcription regulation</keyword>
<dbReference type="PANTHER" id="PTHR31920:SF122">
    <property type="entry name" value="B3 DOMAIN-CONTAINING PROTEIN REM23"/>
    <property type="match status" value="1"/>
</dbReference>
<reference evidence="9" key="1">
    <citation type="journal article" date="2013" name="Nat. Genet.">
        <title>The Capsella rubella genome and the genomic consequences of rapid mating system evolution.</title>
        <authorList>
            <person name="Slotte T."/>
            <person name="Hazzouri K.M."/>
            <person name="Agren J.A."/>
            <person name="Koenig D."/>
            <person name="Maumus F."/>
            <person name="Guo Y.L."/>
            <person name="Steige K."/>
            <person name="Platts A.E."/>
            <person name="Escobar J.S."/>
            <person name="Newman L.K."/>
            <person name="Wang W."/>
            <person name="Mandakova T."/>
            <person name="Vello E."/>
            <person name="Smith L.M."/>
            <person name="Henz S.R."/>
            <person name="Steffen J."/>
            <person name="Takuno S."/>
            <person name="Brandvain Y."/>
            <person name="Coop G."/>
            <person name="Andolfatto P."/>
            <person name="Hu T.T."/>
            <person name="Blanchette M."/>
            <person name="Clark R.M."/>
            <person name="Quesneville H."/>
            <person name="Nordborg M."/>
            <person name="Gaut B.S."/>
            <person name="Lysak M.A."/>
            <person name="Jenkins J."/>
            <person name="Grimwood J."/>
            <person name="Chapman J."/>
            <person name="Prochnik S."/>
            <person name="Shu S."/>
            <person name="Rokhsar D."/>
            <person name="Schmutz J."/>
            <person name="Weigel D."/>
            <person name="Wright S.I."/>
        </authorList>
    </citation>
    <scope>NUCLEOTIDE SEQUENCE [LARGE SCALE GENOMIC DNA]</scope>
    <source>
        <strain evidence="9">cv. Monte Gargano</strain>
    </source>
</reference>
<proteinExistence type="predicted"/>
<name>R0I7T0_9BRAS</name>
<evidence type="ECO:0000256" key="6">
    <source>
        <dbReference type="SAM" id="MobiDB-lite"/>
    </source>
</evidence>
<feature type="compositionally biased region" description="Basic residues" evidence="6">
    <location>
        <begin position="174"/>
        <end position="184"/>
    </location>
</feature>
<evidence type="ECO:0000256" key="5">
    <source>
        <dbReference type="ARBA" id="ARBA00023242"/>
    </source>
</evidence>
<evidence type="ECO:0000313" key="8">
    <source>
        <dbReference type="EMBL" id="EOA32508.1"/>
    </source>
</evidence>
<dbReference type="Gene3D" id="2.40.330.10">
    <property type="entry name" value="DNA-binding pseudobarrel domain"/>
    <property type="match status" value="2"/>
</dbReference>
<evidence type="ECO:0000256" key="3">
    <source>
        <dbReference type="ARBA" id="ARBA00023125"/>
    </source>
</evidence>
<keyword evidence="5" id="KW-0539">Nucleus</keyword>
<dbReference type="SUPFAM" id="SSF101936">
    <property type="entry name" value="DNA-binding pseudobarrel domain"/>
    <property type="match status" value="2"/>
</dbReference>
<evidence type="ECO:0000313" key="9">
    <source>
        <dbReference type="Proteomes" id="UP000029121"/>
    </source>
</evidence>
<evidence type="ECO:0000256" key="2">
    <source>
        <dbReference type="ARBA" id="ARBA00023015"/>
    </source>
</evidence>
<dbReference type="InterPro" id="IPR003340">
    <property type="entry name" value="B3_DNA-bd"/>
</dbReference>
<dbReference type="InterPro" id="IPR015300">
    <property type="entry name" value="DNA-bd_pseudobarrel_sf"/>
</dbReference>
<feature type="domain" description="TF-B3" evidence="7">
    <location>
        <begin position="19"/>
        <end position="114"/>
    </location>
</feature>
<sequence>MGWNTGFERIKQERKDLGFFKIFQSADLSSESMRAFPYNFMSRIPEKDLSYKMVIRAQWGKSWDVEVSKNTRYYYIEKPGWDQFVSDNALGRNEFVTFIHKGKMIFNVYIYEQNCMEILIPRILMPMDCSGGIKREEEECSYKDVKKEYEETDESPERVEIKIRKKISEESKTSKKKKTSKRVKNGMERGGSSRGVELKARQKKAEAYNTSKKMKKKIKRNKKMTGAPEFKITIRNSYLKFLAIPKHFVDDHLPQKSKFFTIHHPDGLKSWKVLCLVREIRTIFSGGYSKLAREYPLLVGDKCTFKLIEPYAFILDISKKTREEITHCMID</sequence>
<comment type="subcellular location">
    <subcellularLocation>
        <location evidence="1">Nucleus</location>
    </subcellularLocation>
</comment>
<gene>
    <name evidence="8" type="ORF">CARUB_v10015789mg</name>
</gene>
<accession>R0I7T0</accession>